<reference evidence="4" key="1">
    <citation type="journal article" date="2014" name="Nucleic Acids Res.">
        <title>The evolutionary dynamics of variant antigen genes in Babesia reveal a history of genomic innovation underlying host-parasite interaction.</title>
        <authorList>
            <person name="Jackson A.P."/>
            <person name="Otto T.D."/>
            <person name="Darby A."/>
            <person name="Ramaprasad A."/>
            <person name="Xia D."/>
            <person name="Echaide I.E."/>
            <person name="Farber M."/>
            <person name="Gahlot S."/>
            <person name="Gamble J."/>
            <person name="Gupta D."/>
            <person name="Gupta Y."/>
            <person name="Jackson L."/>
            <person name="Malandrin L."/>
            <person name="Malas T.B."/>
            <person name="Moussa E."/>
            <person name="Nair M."/>
            <person name="Reid AJ."/>
            <person name="Sanders M."/>
            <person name="Sharma J."/>
            <person name="Tracey A."/>
            <person name="Quail M.A."/>
            <person name="Weir W."/>
            <person name="Wastling J.M."/>
            <person name="Hall N."/>
            <person name="Willadsen P."/>
            <person name="Lingelbach K."/>
            <person name="Shiels B."/>
            <person name="Tait A."/>
            <person name="Berriman M."/>
            <person name="Allred D.R."/>
            <person name="Pain A."/>
        </authorList>
    </citation>
    <scope>NUCLEOTIDE SEQUENCE</scope>
    <source>
        <strain evidence="4">Bond</strain>
    </source>
</reference>
<feature type="transmembrane region" description="Helical" evidence="2">
    <location>
        <begin position="2008"/>
        <end position="2029"/>
    </location>
</feature>
<sequence length="2070" mass="230505">MSSFTSLLTVSIDWLIQVRYANGGNGDGLTKLSQALKKLIEEAIGNATKSLQSEKKKLSCPFKYSDTETYCQYYEKQIKHCEEELNKLQSQQPKKPNNEYEKNLLTSTKQRCDDAKKACIKAHQKHPPSAALKSVDSKIVQLGELAGQLGAFVGESDVVKKAVENAIIAVINSNEELKKLYSPYVTKLSESVNSGGKADDTGEIGQLQVEVSRKITEITNQIKQLKQQNKLNNNSLPSPSPSAELAKLQSKLDALKKVEELCENYEKLKTMPNEPKNLLENLCDGLQTFLGFNKDSKGYDGTGIVYSDLDRLCDGVMGFLSGVLSAVKDDEAVKTYDNMMSNKLEKVLEEVNKKIGTGRDGLAASVGALKGWLGKYLLELGKRTSTVTGHLGTLCDEIERTHIKSVSMKKDRKLEEQLQDWKNIIQIIEQHINNINTEHVNKLDNTLKNNVMREIEPIINVVKHLKDVSADDVLRCQAVKVDNELLKQKNILEAAIHMNSDDVQKTLRNGIDEVVNHINTLNDKRKQQIQYLDGVIATADQQAQILLDEYRNKYTNGIDGMFADLHGSIKDIEANKAGVENDDNSRCPLEKQIEVVKKAVESIEEAYKSRLKKVKTAVDSAVGTTRGTIRGLGLGLIRDLRSLKKKVEQYIKAYVKGLKEAGMEKLEWKVKNDLRILNSCIYTKVTEYIEADMGLDIKNALKAMTDKISGGDTENGPLDLIEVGVAKYVDKFTQKNFGNQILEQWLKQILQSKQVKTSLWYYASDDWHQQSDPYKNNGTSEQAIAQAIVKQLTEEMQAATRLVTDREVSVTQNLNNIRSCLTTFAQKIQNRIMRNDLGEIASNILGAVDSNVKKTSSKEASHLIPAVDIIFQQLHGMAKQVSDAVEMLLRDCTFNNVDGAILAVEGLPEDLKNEVANKGNVKPNTLGDTIKKTLETKVKVAIGMGGWDSDIKLGENRLMDEFISAYEKLLKAFETKDLDSKIEVLFKGLRLGEDEKFKDLMTTYAGENGISKVCSQIDAMEQAVSTEGFQLAKNGAADFNPDDMSGYNDVGTGAKRTYLAAVETVKTTIDNLENIPGFVEDKRKAACSKMEELRQKIEGIQGRIYGVKLAVSHANDALSAAINAVSEALIIASKNAMNAIESLRVSLIGKVTEALDDVTEQVQKLFAEQHVVELATLQKLAEEQKSRIVTIIKKDETTVIKGLIKTMVDQHATLDKMITDVASYSPENFNAAVSKTKDYLNRVLVYIWKDIQKGLASHAPQRERYRTYVEHIKQAINDMLDRIYTSKHFDDEFVQLRGKLDGFLQNLSPRDYGAMAYAVMDALKHGLIGLTHELDKAYVNTYSGKQYADADNAKYAKVCFTALSILKKILSELRKRSGKKSEHDGFKDQQIRKYTALGTLLGDEGFVVSDPDEQNGELQDKRTMTGEQIKGLIIGTADEHVYTSLDDVRDGGSLKALYECLETYFRVTHINPPQKPKAPCSVYETLCWFSSFPYTPVYLDLTSDGFGELIGKTDKAGSKDTGDDFITFEDFGSQSKDAYPEAITVGHLSDCLTEVCHYSHDLLTTIQGHGHAGGIYACDFNVNPHGLVYPSDMNSLLCLLFELLKRLHYQLYVLYQQCSYESDLGGWRDCWYGQGIYGSAWKCNALQCPNQDCDQSCNQTANQKCRQIPKCGVKSPLQSFLEDGLQGYLPHSLKSERGQIKCSLSGHSGIPCATPMGFADIETVASRRLTGDSLTNVLAEMCGDESSPLSKLCAHMNCLLASAPKALGEMFGFYLNFLGGWNDINDNKGQVHKRNAFETAVRAANFENEATDLDITPIFRHRGHGSGKNVKHLTGDLYSLVHCNGNPSSVASHPCGPYLRPICQDTCNTYTEKDADKYLSWIVYLTETFYDLLKKLYEECSANCDSKGSRCRTSKCKPNCTASSRPAGDGSAHTEDCNSIVQCKKMRPTLLKYGFVHGDCTTLSTTPTKRTCKDMCMVLKSVVIGECKLGDLVYVTIPEFLFTIRAPFIWLNVALWLLSFLYLLHIMVIRLDLLHIKSHLHSPSSHRIAAQSLLAAARVNKLNRVFYLQP</sequence>
<dbReference type="KEGG" id="bbig:BBBOND_0000550"/>
<protein>
    <recommendedName>
        <fullName evidence="5">C3H1-type domain-containing protein</fullName>
    </recommendedName>
</protein>
<dbReference type="RefSeq" id="XP_012770355.1">
    <property type="nucleotide sequence ID" value="XM_012914901.1"/>
</dbReference>
<evidence type="ECO:0000256" key="3">
    <source>
        <dbReference type="SAM" id="SignalP"/>
    </source>
</evidence>
<keyword evidence="3" id="KW-0732">Signal</keyword>
<keyword evidence="1" id="KW-0175">Coiled coil</keyword>
<evidence type="ECO:0008006" key="5">
    <source>
        <dbReference type="Google" id="ProtNLM"/>
    </source>
</evidence>
<organism evidence="4">
    <name type="scientific">Babesia bigemina</name>
    <dbReference type="NCBI Taxonomy" id="5866"/>
    <lineage>
        <taxon>Eukaryota</taxon>
        <taxon>Sar</taxon>
        <taxon>Alveolata</taxon>
        <taxon>Apicomplexa</taxon>
        <taxon>Aconoidasida</taxon>
        <taxon>Piroplasmida</taxon>
        <taxon>Babesiidae</taxon>
        <taxon>Babesia</taxon>
    </lineage>
</organism>
<feature type="signal peptide" evidence="3">
    <location>
        <begin position="1"/>
        <end position="23"/>
    </location>
</feature>
<evidence type="ECO:0000256" key="2">
    <source>
        <dbReference type="SAM" id="Phobius"/>
    </source>
</evidence>
<gene>
    <name evidence="4" type="ORF">BBBOND_0000550</name>
</gene>
<feature type="chain" id="PRO_5001594486" description="C3H1-type domain-containing protein" evidence="3">
    <location>
        <begin position="24"/>
        <end position="2070"/>
    </location>
</feature>
<dbReference type="OrthoDB" id="366979at2759"/>
<feature type="coiled-coil region" evidence="1">
    <location>
        <begin position="208"/>
        <end position="268"/>
    </location>
</feature>
<proteinExistence type="predicted"/>
<keyword evidence="2" id="KW-0812">Transmembrane</keyword>
<evidence type="ECO:0000256" key="1">
    <source>
        <dbReference type="SAM" id="Coils"/>
    </source>
</evidence>
<evidence type="ECO:0000313" key="4">
    <source>
        <dbReference type="EMBL" id="CDR71405.1"/>
    </source>
</evidence>
<name>A0A061BPG7_BABBI</name>
<reference evidence="4" key="2">
    <citation type="submission" date="2014-06" db="EMBL/GenBank/DDBJ databases">
        <authorList>
            <person name="Aslett M."/>
            <person name="De Silva Nishadi"/>
        </authorList>
    </citation>
    <scope>NUCLEOTIDE SEQUENCE</scope>
    <source>
        <strain evidence="4">Bond</strain>
    </source>
</reference>
<dbReference type="EMBL" id="LK054865">
    <property type="protein sequence ID" value="CDR71405.1"/>
    <property type="molecule type" value="Genomic_DNA"/>
</dbReference>
<keyword evidence="2" id="KW-1133">Transmembrane helix</keyword>
<accession>A0A061BPG7</accession>
<dbReference type="GeneID" id="24561632"/>
<dbReference type="VEuPathDB" id="PiroplasmaDB:BBBOND_0000550"/>
<keyword evidence="2" id="KW-0472">Membrane</keyword>